<dbReference type="PRINTS" id="PR00081">
    <property type="entry name" value="GDHRDH"/>
</dbReference>
<name>A0A418SMQ6_9RHOB</name>
<keyword evidence="5" id="KW-1185">Reference proteome</keyword>
<evidence type="ECO:0000256" key="1">
    <source>
        <dbReference type="ARBA" id="ARBA00006484"/>
    </source>
</evidence>
<dbReference type="Pfam" id="PF13561">
    <property type="entry name" value="adh_short_C2"/>
    <property type="match status" value="1"/>
</dbReference>
<evidence type="ECO:0000256" key="2">
    <source>
        <dbReference type="ARBA" id="ARBA00023002"/>
    </source>
</evidence>
<reference evidence="5" key="1">
    <citation type="submission" date="2018-09" db="EMBL/GenBank/DDBJ databases">
        <title>Acidovorax cavernicola nov. sp. isolated from Gruta de las Maravillas (Aracena, Spain).</title>
        <authorList>
            <person name="Jurado V."/>
            <person name="Gutierrez-Patricio S."/>
            <person name="Gonzalez-Pimentel J.L."/>
            <person name="Miller A.Z."/>
            <person name="Laiz L."/>
            <person name="Saiz-Jimenez C."/>
        </authorList>
    </citation>
    <scope>NUCLEOTIDE SEQUENCE [LARGE SCALE GENOMIC DNA]</scope>
    <source>
        <strain evidence="5">1011MAR3C25</strain>
    </source>
</reference>
<comment type="similarity">
    <text evidence="1">Belongs to the short-chain dehydrogenases/reductases (SDR) family.</text>
</comment>
<feature type="domain" description="Ketoreductase" evidence="3">
    <location>
        <begin position="8"/>
        <end position="196"/>
    </location>
</feature>
<accession>A0A418SMQ6</accession>
<dbReference type="Gene3D" id="3.40.50.720">
    <property type="entry name" value="NAD(P)-binding Rossmann-like Domain"/>
    <property type="match status" value="1"/>
</dbReference>
<dbReference type="AlphaFoldDB" id="A0A418SMQ6"/>
<evidence type="ECO:0000313" key="5">
    <source>
        <dbReference type="Proteomes" id="UP000284202"/>
    </source>
</evidence>
<dbReference type="FunFam" id="3.40.50.720:FF:000084">
    <property type="entry name" value="Short-chain dehydrogenase reductase"/>
    <property type="match status" value="1"/>
</dbReference>
<evidence type="ECO:0000259" key="3">
    <source>
        <dbReference type="SMART" id="SM00822"/>
    </source>
</evidence>
<dbReference type="PANTHER" id="PTHR43669">
    <property type="entry name" value="5-KETO-D-GLUCONATE 5-REDUCTASE"/>
    <property type="match status" value="1"/>
</dbReference>
<dbReference type="Proteomes" id="UP000284202">
    <property type="component" value="Unassembled WGS sequence"/>
</dbReference>
<comment type="caution">
    <text evidence="4">The sequence shown here is derived from an EMBL/GenBank/DDBJ whole genome shotgun (WGS) entry which is preliminary data.</text>
</comment>
<dbReference type="GO" id="GO:0016491">
    <property type="term" value="F:oxidoreductase activity"/>
    <property type="evidence" value="ECO:0007669"/>
    <property type="project" value="UniProtKB-KW"/>
</dbReference>
<protein>
    <submittedName>
        <fullName evidence="4">SDR family oxidoreductase</fullName>
    </submittedName>
</protein>
<dbReference type="InterPro" id="IPR057326">
    <property type="entry name" value="KR_dom"/>
</dbReference>
<keyword evidence="2" id="KW-0560">Oxidoreductase</keyword>
<sequence>MTGRLAGKVALITGGAGGCGLAASELFAAEGAKVGIVDLPQSKGDDVARRLRDAGHDVIFAPADVSDADQVKHCVKAVTDAFGPVTVLMNHAGILAAVPFLETSEEEWDRIMAVNVKSMFLVSKAVLPGMIEAGGGSVICTSSISAVVGTPMEVLYCTSKGACHMFARALAVEFRDRNIRSNAVCPGFIATAHGLREIELLTKNGVDVSEEAIAAAQGRLCRPDEVAKAALFLASDDASFVNGAHLFADNAYTAI</sequence>
<organism evidence="4 5">
    <name type="scientific">Paracoccus onubensis</name>
    <dbReference type="NCBI Taxonomy" id="1675788"/>
    <lineage>
        <taxon>Bacteria</taxon>
        <taxon>Pseudomonadati</taxon>
        <taxon>Pseudomonadota</taxon>
        <taxon>Alphaproteobacteria</taxon>
        <taxon>Rhodobacterales</taxon>
        <taxon>Paracoccaceae</taxon>
        <taxon>Paracoccus</taxon>
    </lineage>
</organism>
<dbReference type="InterPro" id="IPR036291">
    <property type="entry name" value="NAD(P)-bd_dom_sf"/>
</dbReference>
<dbReference type="SMART" id="SM00822">
    <property type="entry name" value="PKS_KR"/>
    <property type="match status" value="1"/>
</dbReference>
<gene>
    <name evidence="4" type="ORF">D3P04_21140</name>
</gene>
<evidence type="ECO:0000313" key="4">
    <source>
        <dbReference type="EMBL" id="RJE82238.1"/>
    </source>
</evidence>
<dbReference type="PRINTS" id="PR00080">
    <property type="entry name" value="SDRFAMILY"/>
</dbReference>
<dbReference type="OrthoDB" id="9797020at2"/>
<dbReference type="PROSITE" id="PS51257">
    <property type="entry name" value="PROKAR_LIPOPROTEIN"/>
    <property type="match status" value="1"/>
</dbReference>
<dbReference type="EMBL" id="QZCG01000018">
    <property type="protein sequence ID" value="RJE82238.1"/>
    <property type="molecule type" value="Genomic_DNA"/>
</dbReference>
<proteinExistence type="inferred from homology"/>
<dbReference type="SUPFAM" id="SSF51735">
    <property type="entry name" value="NAD(P)-binding Rossmann-fold domains"/>
    <property type="match status" value="1"/>
</dbReference>
<dbReference type="RefSeq" id="WP_119751864.1">
    <property type="nucleotide sequence ID" value="NZ_QZCG01000018.1"/>
</dbReference>
<dbReference type="PANTHER" id="PTHR43669:SF3">
    <property type="entry name" value="ALCOHOL DEHYDROGENASE, PUTATIVE (AFU_ORTHOLOGUE AFUA_3G03445)-RELATED"/>
    <property type="match status" value="1"/>
</dbReference>
<dbReference type="InterPro" id="IPR002347">
    <property type="entry name" value="SDR_fam"/>
</dbReference>